<feature type="non-terminal residue" evidence="2">
    <location>
        <position position="215"/>
    </location>
</feature>
<dbReference type="PaxDb" id="4097-A0A1S3ZBA2"/>
<organism evidence="2">
    <name type="scientific">Nicotiana tabacum</name>
    <name type="common">Common tobacco</name>
    <dbReference type="NCBI Taxonomy" id="4097"/>
    <lineage>
        <taxon>Eukaryota</taxon>
        <taxon>Viridiplantae</taxon>
        <taxon>Streptophyta</taxon>
        <taxon>Embryophyta</taxon>
        <taxon>Tracheophyta</taxon>
        <taxon>Spermatophyta</taxon>
        <taxon>Magnoliopsida</taxon>
        <taxon>eudicotyledons</taxon>
        <taxon>Gunneridae</taxon>
        <taxon>Pentapetalae</taxon>
        <taxon>asterids</taxon>
        <taxon>lamiids</taxon>
        <taxon>Solanales</taxon>
        <taxon>Solanaceae</taxon>
        <taxon>Nicotianoideae</taxon>
        <taxon>Nicotianeae</taxon>
        <taxon>Nicotiana</taxon>
    </lineage>
</organism>
<dbReference type="KEGG" id="nta:107784970"/>
<sequence>MKPKIEGLLRRNDFKLLIEQREEEAKGLQAELEAAQKEQTDLSEQLRVEVGVVKVEAEEWKRNIDCLASEKEAARAQLASAETQLRSLKEKASVQAKKIGEFQSRLGSVTSDRERLAIELAAAKSEVEITMANVDAIVAVYRSDAEVAQVRAKEVAEAAQARENWVAEHAKCQSRRETLEKIHTRGFDLTAEIENAKELEAEARVLAFPDDDDTG</sequence>
<feature type="coiled-coil region" evidence="1">
    <location>
        <begin position="11"/>
        <end position="98"/>
    </location>
</feature>
<name>A0A1S3ZBA2_TOBAC</name>
<accession>A0A1S3ZBA2</accession>
<evidence type="ECO:0000256" key="1">
    <source>
        <dbReference type="SAM" id="Coils"/>
    </source>
</evidence>
<keyword evidence="1" id="KW-0175">Coiled coil</keyword>
<dbReference type="OrthoDB" id="10255522at2759"/>
<gene>
    <name evidence="2" type="primary">LOC107784970</name>
</gene>
<dbReference type="RefSeq" id="XP_016461663.1">
    <property type="nucleotide sequence ID" value="XM_016606177.1"/>
</dbReference>
<evidence type="ECO:0000313" key="2">
    <source>
        <dbReference type="RefSeq" id="XP_016461663.1"/>
    </source>
</evidence>
<dbReference type="AlphaFoldDB" id="A0A1S3ZBA2"/>
<protein>
    <submittedName>
        <fullName evidence="2">Axoneme-associated protein mst101(3)-like</fullName>
    </submittedName>
</protein>
<proteinExistence type="predicted"/>
<reference evidence="2" key="1">
    <citation type="submission" date="2025-08" db="UniProtKB">
        <authorList>
            <consortium name="RefSeq"/>
        </authorList>
    </citation>
    <scope>IDENTIFICATION</scope>
</reference>